<dbReference type="InterPro" id="IPR006059">
    <property type="entry name" value="SBP"/>
</dbReference>
<dbReference type="SUPFAM" id="SSF53850">
    <property type="entry name" value="Periplasmic binding protein-like II"/>
    <property type="match status" value="1"/>
</dbReference>
<organism evidence="1 2">
    <name type="scientific">Paenibacillus lentus</name>
    <dbReference type="NCBI Taxonomy" id="1338368"/>
    <lineage>
        <taxon>Bacteria</taxon>
        <taxon>Bacillati</taxon>
        <taxon>Bacillota</taxon>
        <taxon>Bacilli</taxon>
        <taxon>Bacillales</taxon>
        <taxon>Paenibacillaceae</taxon>
        <taxon>Paenibacillus</taxon>
    </lineage>
</organism>
<evidence type="ECO:0000313" key="1">
    <source>
        <dbReference type="EMBL" id="AZK46111.1"/>
    </source>
</evidence>
<dbReference type="Gene3D" id="3.40.190.10">
    <property type="entry name" value="Periplasmic binding protein-like II"/>
    <property type="match status" value="2"/>
</dbReference>
<gene>
    <name evidence="1" type="ORF">EIM92_07830</name>
</gene>
<protein>
    <submittedName>
        <fullName evidence="1">Extracellular solute-binding protein</fullName>
    </submittedName>
</protein>
<dbReference type="CDD" id="cd13580">
    <property type="entry name" value="PBP2_AlgQ_like_1"/>
    <property type="match status" value="1"/>
</dbReference>
<dbReference type="EMBL" id="CP034248">
    <property type="protein sequence ID" value="AZK46111.1"/>
    <property type="molecule type" value="Genomic_DNA"/>
</dbReference>
<proteinExistence type="predicted"/>
<dbReference type="RefSeq" id="WP_125082182.1">
    <property type="nucleotide sequence ID" value="NZ_CP034248.1"/>
</dbReference>
<dbReference type="OrthoDB" id="9787283at2"/>
<dbReference type="AlphaFoldDB" id="A0A3Q8S4E0"/>
<name>A0A3Q8S4E0_9BACL</name>
<dbReference type="KEGG" id="plen:EIM92_07830"/>
<dbReference type="Pfam" id="PF13416">
    <property type="entry name" value="SBP_bac_8"/>
    <property type="match status" value="1"/>
</dbReference>
<keyword evidence="2" id="KW-1185">Reference proteome</keyword>
<dbReference type="PROSITE" id="PS51257">
    <property type="entry name" value="PROKAR_LIPOPROTEIN"/>
    <property type="match status" value="1"/>
</dbReference>
<sequence length="562" mass="62597">MKRKMAAILAGIFLIASLSGCVSKDANSGDGNGGSTGNEGGAEVSIDPLGAYKDPVKVSIGRAVDPNYQFDNEDTAENNAYTRWLKDTYNIVTTHAWEAAQGTDYEQKVSLAIASNDLPDAMMVNETQLKQMIKADQLADLSEVYEKYGAERLKDIYNSNPGLLDNVTYDGKLYAFPETTLPSAPLTWIRKDWLDELGLEAPTTLEDLQNIAKAFIDNKIGGEGTVGIVGTSQGGSLYSTFLSSGDHYMNFSPLFFAHNAYPGIWVKDKDGKAVYGSTTEETKQALIMMRDWYAQGILDKELALRKSAQELITSGKAGIFFGPWWSPYNLQDNIKNDPKANWRPYIAPLNAEGKFNSNEATGSTYIVVRKGYEHPEAVVKMLNIHVSEKDPSYEEVLADKQMTSQEIPLFIVAGHGDQLEYAVNSTEKYLAGEIRLEDIDKVNYGFGYEVAEHAKNVKKEPYDNYDIQYWDINGDVAFFAHVYSHLNGGSAFVNADVNYTRSIATSKTKTMEARWTNLEKLEDEVFLKIIMGSAPIEEFDTFVKKWYDQGGEQITKEVNDLQ</sequence>
<dbReference type="InterPro" id="IPR050490">
    <property type="entry name" value="Bact_solute-bd_prot1"/>
</dbReference>
<evidence type="ECO:0000313" key="2">
    <source>
        <dbReference type="Proteomes" id="UP000273145"/>
    </source>
</evidence>
<dbReference type="PANTHER" id="PTHR43649:SF12">
    <property type="entry name" value="DIACETYLCHITOBIOSE BINDING PROTEIN DASA"/>
    <property type="match status" value="1"/>
</dbReference>
<dbReference type="PANTHER" id="PTHR43649">
    <property type="entry name" value="ARABINOSE-BINDING PROTEIN-RELATED"/>
    <property type="match status" value="1"/>
</dbReference>
<accession>A0A3Q8S4E0</accession>
<dbReference type="Proteomes" id="UP000273145">
    <property type="component" value="Chromosome"/>
</dbReference>
<reference evidence="1 2" key="1">
    <citation type="submission" date="2018-11" db="EMBL/GenBank/DDBJ databases">
        <title>Genome sequencing of Paenibacillus lentus DSM25539(T).</title>
        <authorList>
            <person name="Kook J.-K."/>
            <person name="Park S.-N."/>
            <person name="Lim Y.K."/>
        </authorList>
    </citation>
    <scope>NUCLEOTIDE SEQUENCE [LARGE SCALE GENOMIC DNA]</scope>
    <source>
        <strain evidence="1 2">DSM 25539</strain>
    </source>
</reference>